<organism evidence="1 2">
    <name type="scientific">Trichinella nelsoni</name>
    <dbReference type="NCBI Taxonomy" id="6336"/>
    <lineage>
        <taxon>Eukaryota</taxon>
        <taxon>Metazoa</taxon>
        <taxon>Ecdysozoa</taxon>
        <taxon>Nematoda</taxon>
        <taxon>Enoplea</taxon>
        <taxon>Dorylaimia</taxon>
        <taxon>Trichinellida</taxon>
        <taxon>Trichinellidae</taxon>
        <taxon>Trichinella</taxon>
    </lineage>
</organism>
<proteinExistence type="predicted"/>
<sequence>MDEYFWSPSCQMRFQFRTKCGQVLSLNFGEYS</sequence>
<comment type="caution">
    <text evidence="1">The sequence shown here is derived from an EMBL/GenBank/DDBJ whole genome shotgun (WGS) entry which is preliminary data.</text>
</comment>
<keyword evidence="2" id="KW-1185">Reference proteome</keyword>
<protein>
    <submittedName>
        <fullName evidence="1">Uncharacterized protein</fullName>
    </submittedName>
</protein>
<gene>
    <name evidence="1" type="ORF">T07_3207</name>
</gene>
<reference evidence="1 2" key="1">
    <citation type="submission" date="2015-01" db="EMBL/GenBank/DDBJ databases">
        <title>Evolution of Trichinella species and genotypes.</title>
        <authorList>
            <person name="Korhonen P.K."/>
            <person name="Edoardo P."/>
            <person name="Giuseppe L.R."/>
            <person name="Gasser R.B."/>
        </authorList>
    </citation>
    <scope>NUCLEOTIDE SEQUENCE [LARGE SCALE GENOMIC DNA]</scope>
    <source>
        <strain evidence="1">ISS37</strain>
    </source>
</reference>
<name>A0A0V0RAC9_9BILA</name>
<evidence type="ECO:0000313" key="1">
    <source>
        <dbReference type="EMBL" id="KRX11427.1"/>
    </source>
</evidence>
<dbReference type="Proteomes" id="UP000054630">
    <property type="component" value="Unassembled WGS sequence"/>
</dbReference>
<evidence type="ECO:0000313" key="2">
    <source>
        <dbReference type="Proteomes" id="UP000054630"/>
    </source>
</evidence>
<dbReference type="AlphaFoldDB" id="A0A0V0RAC9"/>
<dbReference type="EMBL" id="JYDL01002241">
    <property type="protein sequence ID" value="KRX11427.1"/>
    <property type="molecule type" value="Genomic_DNA"/>
</dbReference>
<accession>A0A0V0RAC9</accession>